<organism evidence="1 2">
    <name type="scientific">Aspergillus heteromorphus CBS 117.55</name>
    <dbReference type="NCBI Taxonomy" id="1448321"/>
    <lineage>
        <taxon>Eukaryota</taxon>
        <taxon>Fungi</taxon>
        <taxon>Dikarya</taxon>
        <taxon>Ascomycota</taxon>
        <taxon>Pezizomycotina</taxon>
        <taxon>Eurotiomycetes</taxon>
        <taxon>Eurotiomycetidae</taxon>
        <taxon>Eurotiales</taxon>
        <taxon>Aspergillaceae</taxon>
        <taxon>Aspergillus</taxon>
        <taxon>Aspergillus subgen. Circumdati</taxon>
    </lineage>
</organism>
<comment type="caution">
    <text evidence="1">The sequence shown here is derived from an EMBL/GenBank/DDBJ whole genome shotgun (WGS) entry which is preliminary data.</text>
</comment>
<protein>
    <submittedName>
        <fullName evidence="1">Uncharacterized protein</fullName>
    </submittedName>
</protein>
<feature type="non-terminal residue" evidence="1">
    <location>
        <position position="59"/>
    </location>
</feature>
<evidence type="ECO:0000313" key="2">
    <source>
        <dbReference type="Proteomes" id="UP000247233"/>
    </source>
</evidence>
<keyword evidence="2" id="KW-1185">Reference proteome</keyword>
<evidence type="ECO:0000313" key="1">
    <source>
        <dbReference type="EMBL" id="PWY88470.1"/>
    </source>
</evidence>
<dbReference type="GeneID" id="37064892"/>
<dbReference type="RefSeq" id="XP_025402006.1">
    <property type="nucleotide sequence ID" value="XM_025542655.1"/>
</dbReference>
<dbReference type="EMBL" id="MSFL01000005">
    <property type="protein sequence ID" value="PWY88470.1"/>
    <property type="molecule type" value="Genomic_DNA"/>
</dbReference>
<dbReference type="Proteomes" id="UP000247233">
    <property type="component" value="Unassembled WGS sequence"/>
</dbReference>
<proteinExistence type="predicted"/>
<dbReference type="VEuPathDB" id="FungiDB:BO70DRAFT_359923"/>
<name>A0A317WVZ5_9EURO</name>
<reference evidence="1 2" key="1">
    <citation type="submission" date="2016-12" db="EMBL/GenBank/DDBJ databases">
        <title>The genomes of Aspergillus section Nigri reveals drivers in fungal speciation.</title>
        <authorList>
            <consortium name="DOE Joint Genome Institute"/>
            <person name="Vesth T.C."/>
            <person name="Nybo J."/>
            <person name="Theobald S."/>
            <person name="Brandl J."/>
            <person name="Frisvad J.C."/>
            <person name="Nielsen K.F."/>
            <person name="Lyhne E.K."/>
            <person name="Kogle M.E."/>
            <person name="Kuo A."/>
            <person name="Riley R."/>
            <person name="Clum A."/>
            <person name="Nolan M."/>
            <person name="Lipzen A."/>
            <person name="Salamov A."/>
            <person name="Henrissat B."/>
            <person name="Wiebenga A."/>
            <person name="De Vries R.P."/>
            <person name="Grigoriev I.V."/>
            <person name="Mortensen U.H."/>
            <person name="Andersen M.R."/>
            <person name="Baker S.E."/>
        </authorList>
    </citation>
    <scope>NUCLEOTIDE SEQUENCE [LARGE SCALE GENOMIC DNA]</scope>
    <source>
        <strain evidence="1 2">CBS 117.55</strain>
    </source>
</reference>
<accession>A0A317WVZ5</accession>
<sequence length="59" mass="6749">MTSRPNFSALVGVVAFFFLAFLRRLPFFLQEFRFAREFLIGKKDGYLATTGIVNGRSRA</sequence>
<dbReference type="AlphaFoldDB" id="A0A317WVZ5"/>
<gene>
    <name evidence="1" type="ORF">BO70DRAFT_359923</name>
</gene>